<organism evidence="2 3">
    <name type="scientific">Arsenicibacter rosenii</name>
    <dbReference type="NCBI Taxonomy" id="1750698"/>
    <lineage>
        <taxon>Bacteria</taxon>
        <taxon>Pseudomonadati</taxon>
        <taxon>Bacteroidota</taxon>
        <taxon>Cytophagia</taxon>
        <taxon>Cytophagales</taxon>
        <taxon>Spirosomataceae</taxon>
        <taxon>Arsenicibacter</taxon>
    </lineage>
</organism>
<evidence type="ECO:0000313" key="3">
    <source>
        <dbReference type="Proteomes" id="UP000181790"/>
    </source>
</evidence>
<comment type="caution">
    <text evidence="2">The sequence shown here is derived from an EMBL/GenBank/DDBJ whole genome shotgun (WGS) entry which is preliminary data.</text>
</comment>
<name>A0A1S2VEB2_9BACT</name>
<reference evidence="2 3" key="1">
    <citation type="submission" date="2016-10" db="EMBL/GenBank/DDBJ databases">
        <title>Arsenicibacter rosenii gen. nov., sp. nov., an efficient arsenic-methylating bacterium isolated from an arsenic-contaminated paddy soil.</title>
        <authorList>
            <person name="Huang K."/>
        </authorList>
    </citation>
    <scope>NUCLEOTIDE SEQUENCE [LARGE SCALE GENOMIC DNA]</scope>
    <source>
        <strain evidence="2 3">SM-1</strain>
    </source>
</reference>
<protein>
    <submittedName>
        <fullName evidence="2">Uncharacterized protein</fullName>
    </submittedName>
</protein>
<feature type="compositionally biased region" description="Basic and acidic residues" evidence="1">
    <location>
        <begin position="184"/>
        <end position="203"/>
    </location>
</feature>
<evidence type="ECO:0000256" key="1">
    <source>
        <dbReference type="SAM" id="MobiDB-lite"/>
    </source>
</evidence>
<dbReference type="Proteomes" id="UP000181790">
    <property type="component" value="Unassembled WGS sequence"/>
</dbReference>
<accession>A0A1S2VEB2</accession>
<feature type="region of interest" description="Disordered" evidence="1">
    <location>
        <begin position="181"/>
        <end position="203"/>
    </location>
</feature>
<sequence>MAQRSSVSKNIIVDDLIMTIKVDIEEPGRTLHYHKRFNIEGMDSVERQALETRILDSLGVNGPAKAKRFQDNQPVASAHGAVISSRSRGYGATNSEVRSVTTGRRPTGEPIEEVVVTGYAKKPDSWSKEPVDNETIEKLTTNDNMPYSKQIKDDPETGRLFMRYRYEKDGEEFIFERTVNAQGKSDKEKSRIIRETEKSLGLK</sequence>
<dbReference type="EMBL" id="MORL01000026">
    <property type="protein sequence ID" value="OIN56248.1"/>
    <property type="molecule type" value="Genomic_DNA"/>
</dbReference>
<evidence type="ECO:0000313" key="2">
    <source>
        <dbReference type="EMBL" id="OIN56248.1"/>
    </source>
</evidence>
<keyword evidence="3" id="KW-1185">Reference proteome</keyword>
<gene>
    <name evidence="2" type="ORF">BLX24_25980</name>
</gene>
<dbReference type="AlphaFoldDB" id="A0A1S2VEB2"/>
<proteinExistence type="predicted"/>